<feature type="region of interest" description="Disordered" evidence="1">
    <location>
        <begin position="211"/>
        <end position="230"/>
    </location>
</feature>
<sequence length="230" mass="25452">MAPIAPQHEAIRTPRLLLRPLRLEDADALFEVRASPGAMDFIPRSPDKSPATVRSWLTKRISDPNSYMFAIELLPSSTSTTTTTSSSSSSPRLIGSLGAPRVPEIGFMLHHAVRGRGLAAEALAAFLPVYWEHVTGRYDFCVAYTDARNAASRKLLEGRGFRCLGVERSGHGDGPDGGERETAHYWLWREGAGGEGDEWVVSRKVHENSVREFKEDREGMEREEEAEGES</sequence>
<proteinExistence type="predicted"/>
<evidence type="ECO:0000259" key="2">
    <source>
        <dbReference type="Pfam" id="PF13302"/>
    </source>
</evidence>
<dbReference type="SUPFAM" id="SSF55729">
    <property type="entry name" value="Acyl-CoA N-acyltransferases (Nat)"/>
    <property type="match status" value="1"/>
</dbReference>
<dbReference type="Proteomes" id="UP000799776">
    <property type="component" value="Unassembled WGS sequence"/>
</dbReference>
<keyword evidence="3" id="KW-0012">Acyltransferase</keyword>
<feature type="compositionally biased region" description="Acidic residues" evidence="1">
    <location>
        <begin position="221"/>
        <end position="230"/>
    </location>
</feature>
<name>A0A6A5YCK4_9PEZI</name>
<reference evidence="3" key="1">
    <citation type="journal article" date="2020" name="Stud. Mycol.">
        <title>101 Dothideomycetes genomes: a test case for predicting lifestyles and emergence of pathogens.</title>
        <authorList>
            <person name="Haridas S."/>
            <person name="Albert R."/>
            <person name="Binder M."/>
            <person name="Bloem J."/>
            <person name="Labutti K."/>
            <person name="Salamov A."/>
            <person name="Andreopoulos B."/>
            <person name="Baker S."/>
            <person name="Barry K."/>
            <person name="Bills G."/>
            <person name="Bluhm B."/>
            <person name="Cannon C."/>
            <person name="Castanera R."/>
            <person name="Culley D."/>
            <person name="Daum C."/>
            <person name="Ezra D."/>
            <person name="Gonzalez J."/>
            <person name="Henrissat B."/>
            <person name="Kuo A."/>
            <person name="Liang C."/>
            <person name="Lipzen A."/>
            <person name="Lutzoni F."/>
            <person name="Magnuson J."/>
            <person name="Mondo S."/>
            <person name="Nolan M."/>
            <person name="Ohm R."/>
            <person name="Pangilinan J."/>
            <person name="Park H.-J."/>
            <person name="Ramirez L."/>
            <person name="Alfaro M."/>
            <person name="Sun H."/>
            <person name="Tritt A."/>
            <person name="Yoshinaga Y."/>
            <person name="Zwiers L.-H."/>
            <person name="Turgeon B."/>
            <person name="Goodwin S."/>
            <person name="Spatafora J."/>
            <person name="Crous P."/>
            <person name="Grigoriev I."/>
        </authorList>
    </citation>
    <scope>NUCLEOTIDE SEQUENCE</scope>
    <source>
        <strain evidence="3">CBS 121410</strain>
    </source>
</reference>
<dbReference type="InterPro" id="IPR000182">
    <property type="entry name" value="GNAT_dom"/>
</dbReference>
<dbReference type="PANTHER" id="PTHR43792">
    <property type="entry name" value="GNAT FAMILY, PUTATIVE (AFU_ORTHOLOGUE AFUA_3G00765)-RELATED-RELATED"/>
    <property type="match status" value="1"/>
</dbReference>
<dbReference type="Pfam" id="PF13302">
    <property type="entry name" value="Acetyltransf_3"/>
    <property type="match status" value="1"/>
</dbReference>
<dbReference type="InterPro" id="IPR016181">
    <property type="entry name" value="Acyl_CoA_acyltransferase"/>
</dbReference>
<dbReference type="PANTHER" id="PTHR43792:SF1">
    <property type="entry name" value="N-ACETYLTRANSFERASE DOMAIN-CONTAINING PROTEIN"/>
    <property type="match status" value="1"/>
</dbReference>
<dbReference type="OrthoDB" id="4072826at2759"/>
<dbReference type="EMBL" id="ML978714">
    <property type="protein sequence ID" value="KAF2089622.1"/>
    <property type="molecule type" value="Genomic_DNA"/>
</dbReference>
<organism evidence="3 4">
    <name type="scientific">Saccharata proteae CBS 121410</name>
    <dbReference type="NCBI Taxonomy" id="1314787"/>
    <lineage>
        <taxon>Eukaryota</taxon>
        <taxon>Fungi</taxon>
        <taxon>Dikarya</taxon>
        <taxon>Ascomycota</taxon>
        <taxon>Pezizomycotina</taxon>
        <taxon>Dothideomycetes</taxon>
        <taxon>Dothideomycetes incertae sedis</taxon>
        <taxon>Botryosphaeriales</taxon>
        <taxon>Saccharataceae</taxon>
        <taxon>Saccharata</taxon>
    </lineage>
</organism>
<protein>
    <submittedName>
        <fullName evidence="3">Acyl-CoA N-acyltransferase</fullName>
    </submittedName>
</protein>
<dbReference type="AlphaFoldDB" id="A0A6A5YCK4"/>
<evidence type="ECO:0000256" key="1">
    <source>
        <dbReference type="SAM" id="MobiDB-lite"/>
    </source>
</evidence>
<dbReference type="InterPro" id="IPR051531">
    <property type="entry name" value="N-acetyltransferase"/>
</dbReference>
<feature type="compositionally biased region" description="Basic and acidic residues" evidence="1">
    <location>
        <begin position="211"/>
        <end position="220"/>
    </location>
</feature>
<keyword evidence="4" id="KW-1185">Reference proteome</keyword>
<evidence type="ECO:0000313" key="4">
    <source>
        <dbReference type="Proteomes" id="UP000799776"/>
    </source>
</evidence>
<gene>
    <name evidence="3" type="ORF">K490DRAFT_63757</name>
</gene>
<evidence type="ECO:0000313" key="3">
    <source>
        <dbReference type="EMBL" id="KAF2089622.1"/>
    </source>
</evidence>
<accession>A0A6A5YCK4</accession>
<dbReference type="Gene3D" id="3.40.630.30">
    <property type="match status" value="1"/>
</dbReference>
<feature type="domain" description="N-acetyltransferase" evidence="2">
    <location>
        <begin position="15"/>
        <end position="162"/>
    </location>
</feature>
<keyword evidence="3" id="KW-0808">Transferase</keyword>
<dbReference type="GO" id="GO:0016747">
    <property type="term" value="F:acyltransferase activity, transferring groups other than amino-acyl groups"/>
    <property type="evidence" value="ECO:0007669"/>
    <property type="project" value="InterPro"/>
</dbReference>